<gene>
    <name evidence="3" type="ORF">FOL47_010898</name>
</gene>
<evidence type="ECO:0000313" key="3">
    <source>
        <dbReference type="EMBL" id="KAF4652700.1"/>
    </source>
</evidence>
<organism evidence="3 4">
    <name type="scientific">Perkinsus chesapeaki</name>
    <name type="common">Clam parasite</name>
    <name type="synonym">Perkinsus andrewsi</name>
    <dbReference type="NCBI Taxonomy" id="330153"/>
    <lineage>
        <taxon>Eukaryota</taxon>
        <taxon>Sar</taxon>
        <taxon>Alveolata</taxon>
        <taxon>Perkinsozoa</taxon>
        <taxon>Perkinsea</taxon>
        <taxon>Perkinsida</taxon>
        <taxon>Perkinsidae</taxon>
        <taxon>Perkinsus</taxon>
    </lineage>
</organism>
<feature type="non-terminal residue" evidence="3">
    <location>
        <position position="1"/>
    </location>
</feature>
<name>A0A7J6KZV8_PERCH</name>
<sequence length="717" mass="79297">SGWSPSTSAFKPSRDDKSVIDSPSFTRGDLDNLKAAQNNEKDAIDKSADEAPWKVTSTNRAVDPADESPLTALAGAVPRMVDEALERAQSFLRDHAPGGKEAPELPKSVPGESQGKEHIQNANGGSIGTAAVTNPVRSTSPLETGAANKTAKDGGMVDPQDIAEMVRQAVAGMLDERLRSREEEQMKLVQKALEESKSLSERAAQLEAALGEAKQRELELEKKIDQKVHEEEESKEGELVGNAPIPLSKSILPSQVAMPEDTRTFKSNSVGSGTPRASKEDHKQPSSRPPAAPRRATEQQVTTHTTLYCPSHGLPLLLWNEATQQTTCAGCEGEQKGRYGYSFGSSPRGSARACSVAEACEAKLRMMEGSLREFDDVKAVMLEEEIRRTEGKLEELTQLVTTAARDLREDFEQAMELLQSTQRVKEHMLVDHRQQLDGISKKVTQLHRAHEEGAKACETADHEECELHIVRLDTSHSLLLKLALMLEYCSLALLPHFYIWPLVPLEDIPFEVNKRRDLLRKAQCFEKLTLVKNQVLCDIVQALKAEKANHADTRDYAAEMESLLDAYADEWERRFNYVCSYCGQQLEPSLANELYCESTGGQKAHYWVPADRAMPEEAKASLRPQLPKLPSGSPRARSNQKISAVSPMFRGDSSVEGSPASRCARKGPHSPRIGVERTDSEILSIVGSILREKFPQDGVLEIEKFIKLYDVDETDIR</sequence>
<dbReference type="EMBL" id="JAAPAO010000893">
    <property type="protein sequence ID" value="KAF4652700.1"/>
    <property type="molecule type" value="Genomic_DNA"/>
</dbReference>
<feature type="region of interest" description="Disordered" evidence="2">
    <location>
        <begin position="226"/>
        <end position="303"/>
    </location>
</feature>
<evidence type="ECO:0000256" key="2">
    <source>
        <dbReference type="SAM" id="MobiDB-lite"/>
    </source>
</evidence>
<feature type="compositionally biased region" description="Basic and acidic residues" evidence="2">
    <location>
        <begin position="87"/>
        <end position="104"/>
    </location>
</feature>
<proteinExistence type="predicted"/>
<keyword evidence="1" id="KW-0175">Coiled coil</keyword>
<dbReference type="Proteomes" id="UP000591131">
    <property type="component" value="Unassembled WGS sequence"/>
</dbReference>
<feature type="compositionally biased region" description="Basic and acidic residues" evidence="2">
    <location>
        <begin position="39"/>
        <end position="52"/>
    </location>
</feature>
<evidence type="ECO:0000256" key="1">
    <source>
        <dbReference type="SAM" id="Coils"/>
    </source>
</evidence>
<feature type="compositionally biased region" description="Polar residues" evidence="2">
    <location>
        <begin position="131"/>
        <end position="142"/>
    </location>
</feature>
<feature type="coiled-coil region" evidence="1">
    <location>
        <begin position="189"/>
        <end position="223"/>
    </location>
</feature>
<feature type="compositionally biased region" description="Basic and acidic residues" evidence="2">
    <location>
        <begin position="226"/>
        <end position="238"/>
    </location>
</feature>
<feature type="compositionally biased region" description="Polar residues" evidence="2">
    <location>
        <begin position="1"/>
        <end position="10"/>
    </location>
</feature>
<feature type="region of interest" description="Disordered" evidence="2">
    <location>
        <begin position="622"/>
        <end position="674"/>
    </location>
</feature>
<accession>A0A7J6KZV8</accession>
<reference evidence="3 4" key="1">
    <citation type="submission" date="2020-04" db="EMBL/GenBank/DDBJ databases">
        <title>Perkinsus chesapeaki whole genome sequence.</title>
        <authorList>
            <person name="Bogema D.R."/>
        </authorList>
    </citation>
    <scope>NUCLEOTIDE SEQUENCE [LARGE SCALE GENOMIC DNA]</scope>
    <source>
        <strain evidence="3">ATCC PRA-425</strain>
    </source>
</reference>
<evidence type="ECO:0000313" key="4">
    <source>
        <dbReference type="Proteomes" id="UP000591131"/>
    </source>
</evidence>
<dbReference type="OrthoDB" id="438995at2759"/>
<dbReference type="AlphaFoldDB" id="A0A7J6KZV8"/>
<feature type="coiled-coil region" evidence="1">
    <location>
        <begin position="379"/>
        <end position="424"/>
    </location>
</feature>
<keyword evidence="4" id="KW-1185">Reference proteome</keyword>
<protein>
    <submittedName>
        <fullName evidence="3">Uncharacterized protein</fullName>
    </submittedName>
</protein>
<comment type="caution">
    <text evidence="3">The sequence shown here is derived from an EMBL/GenBank/DDBJ whole genome shotgun (WGS) entry which is preliminary data.</text>
</comment>
<feature type="region of interest" description="Disordered" evidence="2">
    <location>
        <begin position="1"/>
        <end position="70"/>
    </location>
</feature>
<feature type="region of interest" description="Disordered" evidence="2">
    <location>
        <begin position="87"/>
        <end position="158"/>
    </location>
</feature>